<dbReference type="EMBL" id="KN840447">
    <property type="protein sequence ID" value="KIP11268.1"/>
    <property type="molecule type" value="Genomic_DNA"/>
</dbReference>
<evidence type="ECO:0000256" key="1">
    <source>
        <dbReference type="ARBA" id="ARBA00005495"/>
    </source>
</evidence>
<sequence>KEYAGGCHCGRFRFTFPHVPFEDGQYGVGDCNCSFCSKQGVLWIYGTIGDLKWAAGSVDELTRYQWHKKLYAHYFCPTCGVDLFEHELANDMVGVNARTLDGLDPVTFKREFLDG</sequence>
<dbReference type="HOGENOM" id="CLU_055491_7_5_1"/>
<evidence type="ECO:0000259" key="4">
    <source>
        <dbReference type="PROSITE" id="PS51891"/>
    </source>
</evidence>
<dbReference type="AlphaFoldDB" id="A0A0C3PUE0"/>
<dbReference type="InterPro" id="IPR006913">
    <property type="entry name" value="CENP-V/GFA"/>
</dbReference>
<keyword evidence="6" id="KW-1185">Reference proteome</keyword>
<keyword evidence="2" id="KW-0479">Metal-binding</keyword>
<dbReference type="Proteomes" id="UP000053257">
    <property type="component" value="Unassembled WGS sequence"/>
</dbReference>
<dbReference type="Pfam" id="PF04828">
    <property type="entry name" value="GFA"/>
    <property type="match status" value="1"/>
</dbReference>
<dbReference type="GO" id="GO:0046872">
    <property type="term" value="F:metal ion binding"/>
    <property type="evidence" value="ECO:0007669"/>
    <property type="project" value="UniProtKB-KW"/>
</dbReference>
<feature type="non-terminal residue" evidence="5">
    <location>
        <position position="1"/>
    </location>
</feature>
<dbReference type="PROSITE" id="PS51891">
    <property type="entry name" value="CENP_V_GFA"/>
    <property type="match status" value="1"/>
</dbReference>
<dbReference type="PANTHER" id="PTHR28620:SF1">
    <property type="entry name" value="CENP-V_GFA DOMAIN-CONTAINING PROTEIN"/>
    <property type="match status" value="1"/>
</dbReference>
<dbReference type="SUPFAM" id="SSF51316">
    <property type="entry name" value="Mss4-like"/>
    <property type="match status" value="1"/>
</dbReference>
<evidence type="ECO:0000313" key="5">
    <source>
        <dbReference type="EMBL" id="KIP11268.1"/>
    </source>
</evidence>
<dbReference type="STRING" id="745531.A0A0C3PUE0"/>
<proteinExistence type="inferred from homology"/>
<dbReference type="GO" id="GO:0016846">
    <property type="term" value="F:carbon-sulfur lyase activity"/>
    <property type="evidence" value="ECO:0007669"/>
    <property type="project" value="InterPro"/>
</dbReference>
<organism evidence="5 6">
    <name type="scientific">Phlebiopsis gigantea (strain 11061_1 CR5-6)</name>
    <name type="common">White-rot fungus</name>
    <name type="synonym">Peniophora gigantea</name>
    <dbReference type="NCBI Taxonomy" id="745531"/>
    <lineage>
        <taxon>Eukaryota</taxon>
        <taxon>Fungi</taxon>
        <taxon>Dikarya</taxon>
        <taxon>Basidiomycota</taxon>
        <taxon>Agaricomycotina</taxon>
        <taxon>Agaricomycetes</taxon>
        <taxon>Polyporales</taxon>
        <taxon>Phanerochaetaceae</taxon>
        <taxon>Phlebiopsis</taxon>
    </lineage>
</organism>
<evidence type="ECO:0000256" key="2">
    <source>
        <dbReference type="ARBA" id="ARBA00022723"/>
    </source>
</evidence>
<dbReference type="InterPro" id="IPR011057">
    <property type="entry name" value="Mss4-like_sf"/>
</dbReference>
<protein>
    <recommendedName>
        <fullName evidence="4">CENP-V/GFA domain-containing protein</fullName>
    </recommendedName>
</protein>
<dbReference type="InterPro" id="IPR052355">
    <property type="entry name" value="CENP-V-like"/>
</dbReference>
<dbReference type="PANTHER" id="PTHR28620">
    <property type="entry name" value="CENTROMERE PROTEIN V"/>
    <property type="match status" value="1"/>
</dbReference>
<evidence type="ECO:0000313" key="6">
    <source>
        <dbReference type="Proteomes" id="UP000053257"/>
    </source>
</evidence>
<name>A0A0C3PUE0_PHLG1</name>
<keyword evidence="3" id="KW-0862">Zinc</keyword>
<gene>
    <name evidence="5" type="ORF">PHLGIDRAFT_43224</name>
</gene>
<dbReference type="OrthoDB" id="2784029at2759"/>
<accession>A0A0C3PUE0</accession>
<dbReference type="Gene3D" id="2.170.150.70">
    <property type="match status" value="1"/>
</dbReference>
<feature type="domain" description="CENP-V/GFA" evidence="4">
    <location>
        <begin position="3"/>
        <end position="115"/>
    </location>
</feature>
<feature type="non-terminal residue" evidence="5">
    <location>
        <position position="115"/>
    </location>
</feature>
<reference evidence="5 6" key="1">
    <citation type="journal article" date="2014" name="PLoS Genet.">
        <title>Analysis of the Phlebiopsis gigantea genome, transcriptome and secretome provides insight into its pioneer colonization strategies of wood.</title>
        <authorList>
            <person name="Hori C."/>
            <person name="Ishida T."/>
            <person name="Igarashi K."/>
            <person name="Samejima M."/>
            <person name="Suzuki H."/>
            <person name="Master E."/>
            <person name="Ferreira P."/>
            <person name="Ruiz-Duenas F.J."/>
            <person name="Held B."/>
            <person name="Canessa P."/>
            <person name="Larrondo L.F."/>
            <person name="Schmoll M."/>
            <person name="Druzhinina I.S."/>
            <person name="Kubicek C.P."/>
            <person name="Gaskell J.A."/>
            <person name="Kersten P."/>
            <person name="St John F."/>
            <person name="Glasner J."/>
            <person name="Sabat G."/>
            <person name="Splinter BonDurant S."/>
            <person name="Syed K."/>
            <person name="Yadav J."/>
            <person name="Mgbeahuruike A.C."/>
            <person name="Kovalchuk A."/>
            <person name="Asiegbu F.O."/>
            <person name="Lackner G."/>
            <person name="Hoffmeister D."/>
            <person name="Rencoret J."/>
            <person name="Gutierrez A."/>
            <person name="Sun H."/>
            <person name="Lindquist E."/>
            <person name="Barry K."/>
            <person name="Riley R."/>
            <person name="Grigoriev I.V."/>
            <person name="Henrissat B."/>
            <person name="Kues U."/>
            <person name="Berka R.M."/>
            <person name="Martinez A.T."/>
            <person name="Covert S.F."/>
            <person name="Blanchette R.A."/>
            <person name="Cullen D."/>
        </authorList>
    </citation>
    <scope>NUCLEOTIDE SEQUENCE [LARGE SCALE GENOMIC DNA]</scope>
    <source>
        <strain evidence="5 6">11061_1 CR5-6</strain>
    </source>
</reference>
<evidence type="ECO:0000256" key="3">
    <source>
        <dbReference type="ARBA" id="ARBA00022833"/>
    </source>
</evidence>
<comment type="similarity">
    <text evidence="1">Belongs to the Gfa family.</text>
</comment>